<dbReference type="HOGENOM" id="CLU_028165_1_0_10"/>
<dbReference type="Proteomes" id="UP000027442">
    <property type="component" value="Unassembled WGS sequence"/>
</dbReference>
<dbReference type="AlphaFoldDB" id="A0A069QJX1"/>
<keyword evidence="1" id="KW-1188">Viral release from host cell</keyword>
<evidence type="ECO:0000256" key="1">
    <source>
        <dbReference type="ARBA" id="ARBA00022612"/>
    </source>
</evidence>
<dbReference type="Pfam" id="PF17289">
    <property type="entry name" value="Terminase_6C"/>
    <property type="match status" value="1"/>
</dbReference>
<feature type="domain" description="Terminase large subunit gp17-like C-terminal" evidence="2">
    <location>
        <begin position="386"/>
        <end position="473"/>
    </location>
</feature>
<gene>
    <name evidence="3" type="ORF">HMPREF1991_01536</name>
</gene>
<accession>A0A069QJX1</accession>
<reference evidence="3 4" key="1">
    <citation type="submission" date="2013-08" db="EMBL/GenBank/DDBJ databases">
        <authorList>
            <person name="Weinstock G."/>
            <person name="Sodergren E."/>
            <person name="Wylie T."/>
            <person name="Fulton L."/>
            <person name="Fulton R."/>
            <person name="Fronick C."/>
            <person name="O'Laughlin M."/>
            <person name="Godfrey J."/>
            <person name="Miner T."/>
            <person name="Herter B."/>
            <person name="Appelbaum E."/>
            <person name="Cordes M."/>
            <person name="Lek S."/>
            <person name="Wollam A."/>
            <person name="Pepin K.H."/>
            <person name="Palsikar V.B."/>
            <person name="Mitreva M."/>
            <person name="Wilson R.K."/>
        </authorList>
    </citation>
    <scope>NUCLEOTIDE SEQUENCE [LARGE SCALE GENOMIC DNA]</scope>
    <source>
        <strain evidence="3 4">ATCC 15930</strain>
    </source>
</reference>
<dbReference type="EMBL" id="JNGW01000066">
    <property type="protein sequence ID" value="KDR52354.1"/>
    <property type="molecule type" value="Genomic_DNA"/>
</dbReference>
<comment type="caution">
    <text evidence="3">The sequence shown here is derived from an EMBL/GenBank/DDBJ whole genome shotgun (WGS) entry which is preliminary data.</text>
</comment>
<dbReference type="RefSeq" id="WP_018967369.1">
    <property type="nucleotide sequence ID" value="NZ_KB899214.1"/>
</dbReference>
<dbReference type="eggNOG" id="COG5410">
    <property type="taxonomic scope" value="Bacteria"/>
</dbReference>
<proteinExistence type="predicted"/>
<sequence>MKNGNVEVRRRMLELRQAKLKLEAPNKFSCFLGYANPKYEMEWFHKVVAEGCQSLLEGKIKNLMVFIPPQHGKSEIISRNFPAWALGRDPDLKIVGSSYSADLAEQFSRSIQRTIDSKEYQAIFPNTYLNGSNIRTDTKGYLRNVDIFETVNHRGFYKAVGVGGSLTGTPVDIAIIDDPVKDANEANSTTYRQRVWDWYNTVLSTRLHNNSKQLFIMTRWHEDDLAGRILKAEPQDWTVLSIPAICEQEGDGDIGSPRHIGEALWENRHSLNKLLKQKARAPREFSALYQQHPTIEGGNIVKRDWFRRISMAEFTSMRFNEPMHFYLDTAYNKKKKGQDNDPSGILAACRIRNNIYLYDAQQVWKEMPDLLRFLPDYIAAHEGNKESILHIEPKANGISVVQMLREISTLNVKETPTPTDDKEVRFRVVSPRIECGRVYIVEGSWNEDLLNQVCGFPSMPHDEFVDILGYAINDLYDEDEDIDYNALDKGMFGL</sequence>
<dbReference type="InterPro" id="IPR006517">
    <property type="entry name" value="Phage_terminase_lsu-like_C"/>
</dbReference>
<keyword evidence="4" id="KW-1185">Reference proteome</keyword>
<dbReference type="NCBIfam" id="TIGR01630">
    <property type="entry name" value="psiM2_ORF9"/>
    <property type="match status" value="1"/>
</dbReference>
<organism evidence="3 4">
    <name type="scientific">Hoylesella loescheii DSM 19665 = JCM 12249 = ATCC 15930</name>
    <dbReference type="NCBI Taxonomy" id="1122985"/>
    <lineage>
        <taxon>Bacteria</taxon>
        <taxon>Pseudomonadati</taxon>
        <taxon>Bacteroidota</taxon>
        <taxon>Bacteroidia</taxon>
        <taxon>Bacteroidales</taxon>
        <taxon>Prevotellaceae</taxon>
        <taxon>Hoylesella</taxon>
    </lineage>
</organism>
<dbReference type="Pfam" id="PF03237">
    <property type="entry name" value="Terminase_6N"/>
    <property type="match status" value="1"/>
</dbReference>
<evidence type="ECO:0000313" key="4">
    <source>
        <dbReference type="Proteomes" id="UP000027442"/>
    </source>
</evidence>
<dbReference type="InterPro" id="IPR035421">
    <property type="entry name" value="Terminase_6C"/>
</dbReference>
<evidence type="ECO:0000259" key="2">
    <source>
        <dbReference type="Pfam" id="PF17289"/>
    </source>
</evidence>
<protein>
    <submittedName>
        <fullName evidence="3">Phage uncharacterized protein</fullName>
    </submittedName>
</protein>
<name>A0A069QJX1_HOYLO</name>
<dbReference type="PATRIC" id="fig|1122985.7.peg.1600"/>
<dbReference type="eggNOG" id="COG5362">
    <property type="taxonomic scope" value="Bacteria"/>
</dbReference>
<evidence type="ECO:0000313" key="3">
    <source>
        <dbReference type="EMBL" id="KDR52354.1"/>
    </source>
</evidence>